<comment type="caution">
    <text evidence="2">The sequence shown here is derived from an EMBL/GenBank/DDBJ whole genome shotgun (WGS) entry which is preliminary data.</text>
</comment>
<reference evidence="2 3" key="1">
    <citation type="journal article" date="2024" name="bioRxiv">
        <title>A reference genome for Trichogramma kaykai: A tiny desert-dwelling parasitoid wasp with competing sex-ratio distorters.</title>
        <authorList>
            <person name="Culotta J."/>
            <person name="Lindsey A.R."/>
        </authorList>
    </citation>
    <scope>NUCLEOTIDE SEQUENCE [LARGE SCALE GENOMIC DNA]</scope>
    <source>
        <strain evidence="2 3">KSX58</strain>
    </source>
</reference>
<organism evidence="2 3">
    <name type="scientific">Trichogramma kaykai</name>
    <dbReference type="NCBI Taxonomy" id="54128"/>
    <lineage>
        <taxon>Eukaryota</taxon>
        <taxon>Metazoa</taxon>
        <taxon>Ecdysozoa</taxon>
        <taxon>Arthropoda</taxon>
        <taxon>Hexapoda</taxon>
        <taxon>Insecta</taxon>
        <taxon>Pterygota</taxon>
        <taxon>Neoptera</taxon>
        <taxon>Endopterygota</taxon>
        <taxon>Hymenoptera</taxon>
        <taxon>Apocrita</taxon>
        <taxon>Proctotrupomorpha</taxon>
        <taxon>Chalcidoidea</taxon>
        <taxon>Trichogrammatidae</taxon>
        <taxon>Trichogramma</taxon>
    </lineage>
</organism>
<evidence type="ECO:0000313" key="3">
    <source>
        <dbReference type="Proteomes" id="UP001627154"/>
    </source>
</evidence>
<proteinExistence type="predicted"/>
<feature type="region of interest" description="Disordered" evidence="1">
    <location>
        <begin position="115"/>
        <end position="167"/>
    </location>
</feature>
<sequence>MVNALFDKNYFARRVDHLEELSVYLRSAITRSDVSEESLDNLEFLQDLVHTAMKLKGNRTNNTVWYRSLGEFFCSVGGLQSFLDRPIYKYSPIIAAATFLKRENKNEDFVHEMENLEADSEIPEQTISTDDDSRTIENDDQVSSSSNKKPESSTSNDDPSTSDDLKNEQNRVKKCSIILRRSECNQIWTKNFQKDDFVWAKWGQWDWLPALNNISRDALIENITEVCQNYPSEKLRRGREQLQKRFEKCIEQRGGLFQFSLK</sequence>
<gene>
    <name evidence="2" type="ORF">TKK_000224</name>
</gene>
<dbReference type="Proteomes" id="UP001627154">
    <property type="component" value="Unassembled WGS sequence"/>
</dbReference>
<dbReference type="EMBL" id="JBJJXI010000003">
    <property type="protein sequence ID" value="KAL3407544.1"/>
    <property type="molecule type" value="Genomic_DNA"/>
</dbReference>
<protein>
    <submittedName>
        <fullName evidence="2">Uncharacterized protein</fullName>
    </submittedName>
</protein>
<feature type="compositionally biased region" description="Low complexity" evidence="1">
    <location>
        <begin position="143"/>
        <end position="159"/>
    </location>
</feature>
<keyword evidence="3" id="KW-1185">Reference proteome</keyword>
<accession>A0ABD2XR20</accession>
<evidence type="ECO:0000313" key="2">
    <source>
        <dbReference type="EMBL" id="KAL3407544.1"/>
    </source>
</evidence>
<dbReference type="InterPro" id="IPR036397">
    <property type="entry name" value="RNaseH_sf"/>
</dbReference>
<dbReference type="AlphaFoldDB" id="A0ABD2XR20"/>
<dbReference type="Gene3D" id="3.30.420.10">
    <property type="entry name" value="Ribonuclease H-like superfamily/Ribonuclease H"/>
    <property type="match status" value="1"/>
</dbReference>
<name>A0ABD2XR20_9HYME</name>
<evidence type="ECO:0000256" key="1">
    <source>
        <dbReference type="SAM" id="MobiDB-lite"/>
    </source>
</evidence>